<keyword evidence="2" id="KW-0732">Signal</keyword>
<dbReference type="EMBL" id="JAXOJX010000045">
    <property type="protein sequence ID" value="MDZ5459531.1"/>
    <property type="molecule type" value="Genomic_DNA"/>
</dbReference>
<evidence type="ECO:0000256" key="1">
    <source>
        <dbReference type="SAM" id="MobiDB-lite"/>
    </source>
</evidence>
<name>A0ABU5IKW9_9BURK</name>
<evidence type="ECO:0008006" key="5">
    <source>
        <dbReference type="Google" id="ProtNLM"/>
    </source>
</evidence>
<proteinExistence type="predicted"/>
<reference evidence="3 4" key="1">
    <citation type="submission" date="2023-11" db="EMBL/GenBank/DDBJ databases">
        <title>Draft genome of Azohydromonas lata strain H1 (DSM1123), a polyhydroxyalkanoate producer.</title>
        <authorList>
            <person name="Traversa D."/>
            <person name="D'Addabbo P."/>
            <person name="Pazzani C."/>
            <person name="Manzari C."/>
            <person name="Chiara M."/>
            <person name="Scrascia M."/>
        </authorList>
    </citation>
    <scope>NUCLEOTIDE SEQUENCE [LARGE SCALE GENOMIC DNA]</scope>
    <source>
        <strain evidence="3 4">H1</strain>
    </source>
</reference>
<protein>
    <recommendedName>
        <fullName evidence="5">Secreted protein</fullName>
    </recommendedName>
</protein>
<evidence type="ECO:0000256" key="2">
    <source>
        <dbReference type="SAM" id="SignalP"/>
    </source>
</evidence>
<feature type="chain" id="PRO_5047455733" description="Secreted protein" evidence="2">
    <location>
        <begin position="17"/>
        <end position="241"/>
    </location>
</feature>
<sequence length="241" mass="26124">MPLLLMGSLLSCPAHAAAQSPSLPAPCIGRVCVGADLQSLLALPWLEVKLPAPSATPMRGQRRIARALRGDARAVETALAYWPWRWFNAPALQALASLDAVCEDMGYSWRPRSMLKGPAGSKLVVAFEPVASAGAHQHFEVATITLQFPKGADAAQLGRLRQELSDRFGRYPNYPDKDSPAVRWLPDDRGPSSIRLYAPLHSPHQQSSRLHLQPGCRPAPVASETTRPAAEAPDNAMGRMQ</sequence>
<gene>
    <name evidence="3" type="ORF">SM757_23405</name>
</gene>
<feature type="region of interest" description="Disordered" evidence="1">
    <location>
        <begin position="202"/>
        <end position="241"/>
    </location>
</feature>
<accession>A0ABU5IKW9</accession>
<evidence type="ECO:0000313" key="3">
    <source>
        <dbReference type="EMBL" id="MDZ5459531.1"/>
    </source>
</evidence>
<organism evidence="3 4">
    <name type="scientific">Azohydromonas lata</name>
    <dbReference type="NCBI Taxonomy" id="45677"/>
    <lineage>
        <taxon>Bacteria</taxon>
        <taxon>Pseudomonadati</taxon>
        <taxon>Pseudomonadota</taxon>
        <taxon>Betaproteobacteria</taxon>
        <taxon>Burkholderiales</taxon>
        <taxon>Sphaerotilaceae</taxon>
        <taxon>Azohydromonas</taxon>
    </lineage>
</organism>
<evidence type="ECO:0000313" key="4">
    <source>
        <dbReference type="Proteomes" id="UP001293718"/>
    </source>
</evidence>
<dbReference type="RefSeq" id="WP_322467242.1">
    <property type="nucleotide sequence ID" value="NZ_JAXOJX010000045.1"/>
</dbReference>
<keyword evidence="4" id="KW-1185">Reference proteome</keyword>
<feature type="signal peptide" evidence="2">
    <location>
        <begin position="1"/>
        <end position="16"/>
    </location>
</feature>
<comment type="caution">
    <text evidence="3">The sequence shown here is derived from an EMBL/GenBank/DDBJ whole genome shotgun (WGS) entry which is preliminary data.</text>
</comment>
<dbReference type="Proteomes" id="UP001293718">
    <property type="component" value="Unassembled WGS sequence"/>
</dbReference>